<evidence type="ECO:0000259" key="1">
    <source>
        <dbReference type="Pfam" id="PF02350"/>
    </source>
</evidence>
<sequence length="368" mass="41098">MMKIGVLTSSRADYGIYTPLLKHLQADEEVDLHIIVFGMHLTKSQGMTINLIEKDGFGQIHSVVGLSEGDTASDIVRQYGETVVAFSEYWKLHSFDLVFTLGDRFEMNAAVQSTIPFGIKLAHLHGGEKTLGAIDEIYRHQITLASAIHFTSTEEYAQKVRSLLPDHPHVYDVGALSLDGLNLRDLPSWYEVREQFAIPEGKFVLITFHPETVNAESNHEHIRQLKVFFTNTVTDLHFVVTMANSDAMGQLYRDLFEQLKGEMPDRFSLVETFGRDNYYAAMVSSEMLLGNTSSGIIEAASAGVYAINVGNRQDGRTRSNNVVDVAFDAIELGKALQKVRSLGRYTGANKYKKDDTAKRIVEIIKSAK</sequence>
<dbReference type="Proteomes" id="UP000484164">
    <property type="component" value="Unassembled WGS sequence"/>
</dbReference>
<accession>A0A6L3ZHU5</accession>
<dbReference type="EC" id="3.2.1.183" evidence="2"/>
<keyword evidence="2" id="KW-0378">Hydrolase</keyword>
<keyword evidence="3" id="KW-1185">Reference proteome</keyword>
<comment type="caution">
    <text evidence="2">The sequence shown here is derived from an EMBL/GenBank/DDBJ whole genome shotgun (WGS) entry which is preliminary data.</text>
</comment>
<protein>
    <submittedName>
        <fullName evidence="2">UDP-N-acetylglucosamine 2-epimerase (Hydrolyzing)</fullName>
        <ecNumber evidence="2">3.2.1.183</ecNumber>
    </submittedName>
</protein>
<dbReference type="Pfam" id="PF02350">
    <property type="entry name" value="Epimerase_2"/>
    <property type="match status" value="1"/>
</dbReference>
<gene>
    <name evidence="2" type="primary">neuC</name>
    <name evidence="2" type="ORF">F8C82_04075</name>
</gene>
<reference evidence="2 3" key="1">
    <citation type="submission" date="2019-10" db="EMBL/GenBank/DDBJ databases">
        <title>Genome sequence of Phaeocystidibacter marisrubri JCM30614 (type strain).</title>
        <authorList>
            <person name="Bowman J.P."/>
        </authorList>
    </citation>
    <scope>NUCLEOTIDE SEQUENCE [LARGE SCALE GENOMIC DNA]</scope>
    <source>
        <strain evidence="2 3">JCM 30614</strain>
    </source>
</reference>
<dbReference type="AlphaFoldDB" id="A0A6L3ZHU5"/>
<dbReference type="Gene3D" id="3.40.50.2000">
    <property type="entry name" value="Glycogen Phosphorylase B"/>
    <property type="match status" value="2"/>
</dbReference>
<dbReference type="SUPFAM" id="SSF53756">
    <property type="entry name" value="UDP-Glycosyltransferase/glycogen phosphorylase"/>
    <property type="match status" value="1"/>
</dbReference>
<organism evidence="2 3">
    <name type="scientific">Phaeocystidibacter marisrubri</name>
    <dbReference type="NCBI Taxonomy" id="1577780"/>
    <lineage>
        <taxon>Bacteria</taxon>
        <taxon>Pseudomonadati</taxon>
        <taxon>Bacteroidota</taxon>
        <taxon>Flavobacteriia</taxon>
        <taxon>Flavobacteriales</taxon>
        <taxon>Phaeocystidibacteraceae</taxon>
        <taxon>Phaeocystidibacter</taxon>
    </lineage>
</organism>
<dbReference type="PANTHER" id="PTHR43174:SF3">
    <property type="entry name" value="UDP-N-ACETYLGLUCOSAMINE 2-EPIMERASE"/>
    <property type="match status" value="1"/>
</dbReference>
<dbReference type="RefSeq" id="WP_151692241.1">
    <property type="nucleotide sequence ID" value="NZ_BMGX01000002.1"/>
</dbReference>
<evidence type="ECO:0000313" key="3">
    <source>
        <dbReference type="Proteomes" id="UP000484164"/>
    </source>
</evidence>
<proteinExistence type="predicted"/>
<dbReference type="PANTHER" id="PTHR43174">
    <property type="entry name" value="UDP-N-ACETYLGLUCOSAMINE 2-EPIMERASE"/>
    <property type="match status" value="1"/>
</dbReference>
<dbReference type="InterPro" id="IPR029767">
    <property type="entry name" value="WecB-like"/>
</dbReference>
<keyword evidence="2" id="KW-0326">Glycosidase</keyword>
<feature type="domain" description="UDP-N-acetylglucosamine 2-epimerase" evidence="1">
    <location>
        <begin position="23"/>
        <end position="365"/>
    </location>
</feature>
<dbReference type="OrthoDB" id="9803238at2"/>
<dbReference type="InterPro" id="IPR003331">
    <property type="entry name" value="UDP_GlcNAc_Epimerase_2_dom"/>
</dbReference>
<dbReference type="EMBL" id="WBVQ01000001">
    <property type="protein sequence ID" value="KAB2817586.1"/>
    <property type="molecule type" value="Genomic_DNA"/>
</dbReference>
<dbReference type="GO" id="GO:0004553">
    <property type="term" value="F:hydrolase activity, hydrolyzing O-glycosyl compounds"/>
    <property type="evidence" value="ECO:0007669"/>
    <property type="project" value="InterPro"/>
</dbReference>
<evidence type="ECO:0000313" key="2">
    <source>
        <dbReference type="EMBL" id="KAB2817586.1"/>
    </source>
</evidence>
<dbReference type="InterPro" id="IPR020004">
    <property type="entry name" value="UDP-GlcNAc_Epase"/>
</dbReference>
<name>A0A6L3ZHU5_9FLAO</name>
<dbReference type="NCBIfam" id="TIGR03568">
    <property type="entry name" value="NeuC_NnaA"/>
    <property type="match status" value="1"/>
</dbReference>
<dbReference type="GO" id="GO:0006047">
    <property type="term" value="P:UDP-N-acetylglucosamine metabolic process"/>
    <property type="evidence" value="ECO:0007669"/>
    <property type="project" value="InterPro"/>
</dbReference>